<reference evidence="6" key="1">
    <citation type="submission" date="2016-06" db="EMBL/GenBank/DDBJ databases">
        <title>Parallel loss of symbiosis genes in relatives of nitrogen-fixing non-legume Parasponia.</title>
        <authorList>
            <person name="Van Velzen R."/>
            <person name="Holmer R."/>
            <person name="Bu F."/>
            <person name="Rutten L."/>
            <person name="Van Zeijl A."/>
            <person name="Liu W."/>
            <person name="Santuari L."/>
            <person name="Cao Q."/>
            <person name="Sharma T."/>
            <person name="Shen D."/>
            <person name="Roswanjaya Y."/>
            <person name="Wardhani T."/>
            <person name="Kalhor M.S."/>
            <person name="Jansen J."/>
            <person name="Van den Hoogen J."/>
            <person name="Gungor B."/>
            <person name="Hartog M."/>
            <person name="Hontelez J."/>
            <person name="Verver J."/>
            <person name="Yang W.-C."/>
            <person name="Schijlen E."/>
            <person name="Repin R."/>
            <person name="Schilthuizen M."/>
            <person name="Schranz E."/>
            <person name="Heidstra R."/>
            <person name="Miyata K."/>
            <person name="Fedorova E."/>
            <person name="Kohlen W."/>
            <person name="Bisseling T."/>
            <person name="Smit S."/>
            <person name="Geurts R."/>
        </authorList>
    </citation>
    <scope>NUCLEOTIDE SEQUENCE [LARGE SCALE GENOMIC DNA]</scope>
    <source>
        <strain evidence="6">cv. RG33-2</strain>
    </source>
</reference>
<proteinExistence type="inferred from homology"/>
<evidence type="ECO:0000256" key="3">
    <source>
        <dbReference type="ARBA" id="ARBA00023002"/>
    </source>
</evidence>
<dbReference type="PANTHER" id="PTHR43827:SF3">
    <property type="entry name" value="NADP-DEPENDENT OXIDOREDUCTASE DOMAIN-CONTAINING PROTEIN"/>
    <property type="match status" value="1"/>
</dbReference>
<keyword evidence="5" id="KW-0406">Ion transport</keyword>
<dbReference type="Pfam" id="PF00248">
    <property type="entry name" value="Aldo_ket_red"/>
    <property type="match status" value="1"/>
</dbReference>
<dbReference type="AlphaFoldDB" id="A0A2P5FQ68"/>
<evidence type="ECO:0000313" key="5">
    <source>
        <dbReference type="EMBL" id="PON99938.1"/>
    </source>
</evidence>
<dbReference type="STRING" id="63057.A0A2P5FQ68"/>
<dbReference type="InterPro" id="IPR020471">
    <property type="entry name" value="AKR"/>
</dbReference>
<comment type="caution">
    <text evidence="5">The sequence shown here is derived from an EMBL/GenBank/DDBJ whole genome shotgun (WGS) entry which is preliminary data.</text>
</comment>
<dbReference type="Gene3D" id="3.20.20.100">
    <property type="entry name" value="NADP-dependent oxidoreductase domain"/>
    <property type="match status" value="1"/>
</dbReference>
<keyword evidence="2" id="KW-0521">NADP</keyword>
<keyword evidence="5" id="KW-0407">Ion channel</keyword>
<gene>
    <name evidence="5" type="ORF">TorRG33x02_043560</name>
</gene>
<evidence type="ECO:0000313" key="6">
    <source>
        <dbReference type="Proteomes" id="UP000237000"/>
    </source>
</evidence>
<dbReference type="InParanoid" id="A0A2P5FQ68"/>
<accession>A0A2P5FQ68</accession>
<dbReference type="GO" id="GO:0034220">
    <property type="term" value="P:monoatomic ion transmembrane transport"/>
    <property type="evidence" value="ECO:0007669"/>
    <property type="project" value="UniProtKB-KW"/>
</dbReference>
<protein>
    <submittedName>
        <fullName evidence="5">Aldo/keto reductase/potassium channel subunit beta</fullName>
    </submittedName>
</protein>
<feature type="domain" description="NADP-dependent oxidoreductase" evidence="4">
    <location>
        <begin position="47"/>
        <end position="94"/>
    </location>
</feature>
<evidence type="ECO:0000259" key="4">
    <source>
        <dbReference type="Pfam" id="PF00248"/>
    </source>
</evidence>
<evidence type="ECO:0000256" key="2">
    <source>
        <dbReference type="ARBA" id="ARBA00022857"/>
    </source>
</evidence>
<sequence>MEDLASMGLVRGIEIMHGIYVTAHTPLGGAADNTEMFGSVSCLNDPVLKKYNRSMAQIVLQWGIQQNTVVIPKKSKPERLKENFQVFDFELYQKGHGFDQNSG</sequence>
<dbReference type="SUPFAM" id="SSF51430">
    <property type="entry name" value="NAD(P)-linked oxidoreductase"/>
    <property type="match status" value="1"/>
</dbReference>
<dbReference type="OrthoDB" id="416253at2759"/>
<organism evidence="5 6">
    <name type="scientific">Trema orientale</name>
    <name type="common">Charcoal tree</name>
    <name type="synonym">Celtis orientalis</name>
    <dbReference type="NCBI Taxonomy" id="63057"/>
    <lineage>
        <taxon>Eukaryota</taxon>
        <taxon>Viridiplantae</taxon>
        <taxon>Streptophyta</taxon>
        <taxon>Embryophyta</taxon>
        <taxon>Tracheophyta</taxon>
        <taxon>Spermatophyta</taxon>
        <taxon>Magnoliopsida</taxon>
        <taxon>eudicotyledons</taxon>
        <taxon>Gunneridae</taxon>
        <taxon>Pentapetalae</taxon>
        <taxon>rosids</taxon>
        <taxon>fabids</taxon>
        <taxon>Rosales</taxon>
        <taxon>Cannabaceae</taxon>
        <taxon>Trema</taxon>
    </lineage>
</organism>
<dbReference type="EMBL" id="JXTC01000016">
    <property type="protein sequence ID" value="PON99938.1"/>
    <property type="molecule type" value="Genomic_DNA"/>
</dbReference>
<dbReference type="PANTHER" id="PTHR43827">
    <property type="entry name" value="2,5-DIKETO-D-GLUCONIC ACID REDUCTASE"/>
    <property type="match status" value="1"/>
</dbReference>
<dbReference type="Proteomes" id="UP000237000">
    <property type="component" value="Unassembled WGS sequence"/>
</dbReference>
<dbReference type="GO" id="GO:0016616">
    <property type="term" value="F:oxidoreductase activity, acting on the CH-OH group of donors, NAD or NADP as acceptor"/>
    <property type="evidence" value="ECO:0007669"/>
    <property type="project" value="UniProtKB-ARBA"/>
</dbReference>
<evidence type="ECO:0000256" key="1">
    <source>
        <dbReference type="ARBA" id="ARBA00007905"/>
    </source>
</evidence>
<keyword evidence="6" id="KW-1185">Reference proteome</keyword>
<dbReference type="InterPro" id="IPR036812">
    <property type="entry name" value="NAD(P)_OxRdtase_dom_sf"/>
</dbReference>
<comment type="similarity">
    <text evidence="1">Belongs to the aldo/keto reductase family.</text>
</comment>
<keyword evidence="5" id="KW-0813">Transport</keyword>
<dbReference type="InterPro" id="IPR023210">
    <property type="entry name" value="NADP_OxRdtase_dom"/>
</dbReference>
<keyword evidence="3" id="KW-0560">Oxidoreductase</keyword>
<name>A0A2P5FQ68_TREOI</name>